<comment type="caution">
    <text evidence="1">The sequence shown here is derived from an EMBL/GenBank/DDBJ whole genome shotgun (WGS) entry which is preliminary data.</text>
</comment>
<accession>C0CNW6</accession>
<reference evidence="1 2" key="1">
    <citation type="submission" date="2009-01" db="EMBL/GenBank/DDBJ databases">
        <authorList>
            <person name="Fulton L."/>
            <person name="Clifton S."/>
            <person name="Fulton B."/>
            <person name="Xu J."/>
            <person name="Minx P."/>
            <person name="Pepin K.H."/>
            <person name="Johnson M."/>
            <person name="Bhonagiri V."/>
            <person name="Nash W.E."/>
            <person name="Mardis E.R."/>
            <person name="Wilson R.K."/>
        </authorList>
    </citation>
    <scope>NUCLEOTIDE SEQUENCE [LARGE SCALE GENOMIC DNA]</scope>
    <source>
        <strain evidence="2">DSM 10507 / JCM 14656 / S5a33</strain>
    </source>
</reference>
<dbReference type="HOGENOM" id="CLU_3150034_0_0_9"/>
<keyword evidence="2" id="KW-1185">Reference proteome</keyword>
<name>C0CNW6_BLAHS</name>
<dbReference type="EMBL" id="ACBZ01000140">
    <property type="protein sequence ID" value="EEG48523.1"/>
    <property type="molecule type" value="Genomic_DNA"/>
</dbReference>
<evidence type="ECO:0000313" key="1">
    <source>
        <dbReference type="EMBL" id="EEG48523.1"/>
    </source>
</evidence>
<evidence type="ECO:0000313" key="2">
    <source>
        <dbReference type="Proteomes" id="UP000003100"/>
    </source>
</evidence>
<organism evidence="1 2">
    <name type="scientific">Blautia hydrogenotrophica (strain DSM 10507 / JCM 14656 / S5a33)</name>
    <name type="common">Ruminococcus hydrogenotrophicus</name>
    <dbReference type="NCBI Taxonomy" id="476272"/>
    <lineage>
        <taxon>Bacteria</taxon>
        <taxon>Bacillati</taxon>
        <taxon>Bacillota</taxon>
        <taxon>Clostridia</taxon>
        <taxon>Lachnospirales</taxon>
        <taxon>Lachnospiraceae</taxon>
        <taxon>Blautia</taxon>
    </lineage>
</organism>
<protein>
    <submittedName>
        <fullName evidence="1">Uncharacterized protein</fullName>
    </submittedName>
</protein>
<proteinExistence type="predicted"/>
<dbReference type="Proteomes" id="UP000003100">
    <property type="component" value="Unassembled WGS sequence"/>
</dbReference>
<reference evidence="1 2" key="2">
    <citation type="submission" date="2009-02" db="EMBL/GenBank/DDBJ databases">
        <title>Draft genome sequence of Blautia hydrogenotrophica DSM 10507 (Ruminococcus hydrogenotrophicus DSM 10507).</title>
        <authorList>
            <person name="Sudarsanam P."/>
            <person name="Ley R."/>
            <person name="Guruge J."/>
            <person name="Turnbaugh P.J."/>
            <person name="Mahowald M."/>
            <person name="Liep D."/>
            <person name="Gordon J."/>
        </authorList>
    </citation>
    <scope>NUCLEOTIDE SEQUENCE [LARGE SCALE GENOMIC DNA]</scope>
    <source>
        <strain evidence="2">DSM 10507 / JCM 14656 / S5a33</strain>
    </source>
</reference>
<gene>
    <name evidence="1" type="ORF">RUMHYD_02567</name>
</gene>
<sequence>MKVLSYYINAPYGLHCGGVEDNALRPDAGGESCLQDFLIRTLFKGLML</sequence>
<dbReference type="AlphaFoldDB" id="C0CNW6"/>